<organism evidence="2 5">
    <name type="scientific">Macrostomum lignano</name>
    <dbReference type="NCBI Taxonomy" id="282301"/>
    <lineage>
        <taxon>Eukaryota</taxon>
        <taxon>Metazoa</taxon>
        <taxon>Spiralia</taxon>
        <taxon>Lophotrochozoa</taxon>
        <taxon>Platyhelminthes</taxon>
        <taxon>Rhabditophora</taxon>
        <taxon>Macrostomorpha</taxon>
        <taxon>Macrostomida</taxon>
        <taxon>Macrostomidae</taxon>
        <taxon>Macrostomum</taxon>
    </lineage>
</organism>
<keyword evidence="1" id="KW-0732">Signal</keyword>
<protein>
    <submittedName>
        <fullName evidence="2">Uncharacterized protein</fullName>
    </submittedName>
</protein>
<dbReference type="EMBL" id="NIVC01002243">
    <property type="protein sequence ID" value="PAA59664.1"/>
    <property type="molecule type" value="Genomic_DNA"/>
</dbReference>
<proteinExistence type="predicted"/>
<dbReference type="Proteomes" id="UP000215902">
    <property type="component" value="Unassembled WGS sequence"/>
</dbReference>
<gene>
    <name evidence="4" type="ORF">BOX15_Mlig005251g1</name>
    <name evidence="3" type="ORF">BOX15_Mlig027748g1</name>
    <name evidence="2" type="ORF">BOX15_Mlig030183g1</name>
</gene>
<evidence type="ECO:0000256" key="1">
    <source>
        <dbReference type="SAM" id="SignalP"/>
    </source>
</evidence>
<keyword evidence="5" id="KW-1185">Reference proteome</keyword>
<evidence type="ECO:0000313" key="4">
    <source>
        <dbReference type="EMBL" id="PAA59664.1"/>
    </source>
</evidence>
<sequence length="89" mass="10406">MRWQFVLGLLLCAALAAARPNSQENSQEDAEAMAALEALADMDEPEMTDERAAELQKKWLLRRIRIRWRRVLRVASRAYRIYRHLPLGK</sequence>
<feature type="signal peptide" evidence="1">
    <location>
        <begin position="1"/>
        <end position="18"/>
    </location>
</feature>
<comment type="caution">
    <text evidence="2">The sequence shown here is derived from an EMBL/GenBank/DDBJ whole genome shotgun (WGS) entry which is preliminary data.</text>
</comment>
<dbReference type="AlphaFoldDB" id="A0A267E8D8"/>
<evidence type="ECO:0000313" key="3">
    <source>
        <dbReference type="EMBL" id="PAA59661.1"/>
    </source>
</evidence>
<evidence type="ECO:0000313" key="2">
    <source>
        <dbReference type="EMBL" id="PAA57079.1"/>
    </source>
</evidence>
<dbReference type="EMBL" id="NIVC01002243">
    <property type="protein sequence ID" value="PAA59661.1"/>
    <property type="molecule type" value="Genomic_DNA"/>
</dbReference>
<reference evidence="2 5" key="1">
    <citation type="submission" date="2017-06" db="EMBL/GenBank/DDBJ databases">
        <title>A platform for efficient transgenesis in Macrostomum lignano, a flatworm model organism for stem cell research.</title>
        <authorList>
            <person name="Berezikov E."/>
        </authorList>
    </citation>
    <scope>NUCLEOTIDE SEQUENCE [LARGE SCALE GENOMIC DNA]</scope>
    <source>
        <strain evidence="2">DV1</strain>
        <tissue evidence="2">Whole organism</tissue>
    </source>
</reference>
<name>A0A267E8D8_9PLAT</name>
<feature type="chain" id="PRO_5011915994" evidence="1">
    <location>
        <begin position="19"/>
        <end position="89"/>
    </location>
</feature>
<accession>A0A267E8D8</accession>
<evidence type="ECO:0000313" key="5">
    <source>
        <dbReference type="Proteomes" id="UP000215902"/>
    </source>
</evidence>
<dbReference type="EMBL" id="NIVC01002535">
    <property type="protein sequence ID" value="PAA57079.1"/>
    <property type="molecule type" value="Genomic_DNA"/>
</dbReference>